<dbReference type="SUPFAM" id="SSF81301">
    <property type="entry name" value="Nucleotidyltransferase"/>
    <property type="match status" value="1"/>
</dbReference>
<organism evidence="1 2">
    <name type="scientific">Paenibacillus barengoltzii J12</name>
    <dbReference type="NCBI Taxonomy" id="935846"/>
    <lineage>
        <taxon>Bacteria</taxon>
        <taxon>Bacillati</taxon>
        <taxon>Bacillota</taxon>
        <taxon>Bacilli</taxon>
        <taxon>Bacillales</taxon>
        <taxon>Paenibacillaceae</taxon>
        <taxon>Paenibacillus</taxon>
    </lineage>
</organism>
<dbReference type="EMBL" id="FXAE01000070">
    <property type="protein sequence ID" value="SMF64779.1"/>
    <property type="molecule type" value="Genomic_DNA"/>
</dbReference>
<dbReference type="PANTHER" id="PTHR34822:SF1">
    <property type="entry name" value="GRPB FAMILY PROTEIN"/>
    <property type="match status" value="1"/>
</dbReference>
<dbReference type="Gene3D" id="3.30.460.10">
    <property type="entry name" value="Beta Polymerase, domain 2"/>
    <property type="match status" value="1"/>
</dbReference>
<comment type="caution">
    <text evidence="1">The sequence shown here is derived from an EMBL/GenBank/DDBJ whole genome shotgun (WGS) entry which is preliminary data.</text>
</comment>
<dbReference type="InterPro" id="IPR043519">
    <property type="entry name" value="NT_sf"/>
</dbReference>
<evidence type="ECO:0000313" key="1">
    <source>
        <dbReference type="EMBL" id="SMF64779.1"/>
    </source>
</evidence>
<keyword evidence="2" id="KW-1185">Reference proteome</keyword>
<accession>A0ABY1M332</accession>
<sequence>MEEDQWRIAAYDPEWRDMFLEMGTQLRKSLGEIAVRIDHVGSTSIIGMDAKPIVDIQVSVVDFDSDDLYRHKIESLGFVWRKDNPDKTKKYFREMPGKRRTHIHVRRHGSFSEQMTLLFRDYLRVHPGDCKKYSKEKHQLMRLYKDDRPKYVEGKGPIVWEILHRAHLWSQEVGWIPGKSDV</sequence>
<dbReference type="InterPro" id="IPR007344">
    <property type="entry name" value="GrpB/CoaE"/>
</dbReference>
<gene>
    <name evidence="1" type="ORF">SAMN02744124_04181</name>
</gene>
<name>A0ABY1M332_9BACL</name>
<reference evidence="1 2" key="1">
    <citation type="submission" date="2017-04" db="EMBL/GenBank/DDBJ databases">
        <authorList>
            <person name="Varghese N."/>
            <person name="Submissions S."/>
        </authorList>
    </citation>
    <scope>NUCLEOTIDE SEQUENCE [LARGE SCALE GENOMIC DNA]</scope>
    <source>
        <strain evidence="1 2">J12</strain>
    </source>
</reference>
<proteinExistence type="predicted"/>
<dbReference type="Pfam" id="PF04229">
    <property type="entry name" value="GrpB"/>
    <property type="match status" value="1"/>
</dbReference>
<dbReference type="RefSeq" id="WP_085279809.1">
    <property type="nucleotide sequence ID" value="NZ_FXAE01000070.1"/>
</dbReference>
<protein>
    <submittedName>
        <fullName evidence="1">GrpB domain, predicted nucleotidyltransferase, UPF0157 family</fullName>
    </submittedName>
</protein>
<dbReference type="Proteomes" id="UP000192939">
    <property type="component" value="Unassembled WGS sequence"/>
</dbReference>
<evidence type="ECO:0000313" key="2">
    <source>
        <dbReference type="Proteomes" id="UP000192939"/>
    </source>
</evidence>
<dbReference type="PANTHER" id="PTHR34822">
    <property type="entry name" value="GRPB DOMAIN PROTEIN (AFU_ORTHOLOGUE AFUA_1G01530)"/>
    <property type="match status" value="1"/>
</dbReference>